<name>A0AC35GMC3_9BILA</name>
<accession>A0AC35GMC3</accession>
<evidence type="ECO:0000313" key="2">
    <source>
        <dbReference type="WBParaSite" id="PS1159_v2.g6876.t1"/>
    </source>
</evidence>
<sequence>MRGKEKDASRFQARRQKNFFSRNTNFLSILNKLFEKNDIVSSLFHLISKASEDQQKAELYGEKFIKENERIKNVAEKITTEKQLSRISAAKNSDTRKAIQLDEPNFSIDSAPKALSQPDAKLPSLNNEWKSTLFGPKGMLTEVFRFVNERRKQGFEEKATPQSDLPPTPIGESKFDFPKIFDALMKSGDNGFDDQKLPEIPFIGICDRNSCGDIFKAVDQFKKSELFSNFQTAISLIQDPKGWDVIEELLQNPELIEQYVGKSGNIQELLGKKSTINVAKKSPSNSLSILPSDGDLGVDFTSEIDGGGNSISTETKPIKVETSIDSGSDYYTSVDKTKPSIDYDYEGAETVNIEEEIINPKPFTTTILTTTIISTIPKKKEEPPLPELSFSVDETPEISSSIDMNPDYGSGVAVDEKVPSSKNEIGLKKQLNALERRFILPSTATFSQPLTTATSPLSTIITTTFKTPTKHITTQKTRKNFRRSDDYYSMYYDNN</sequence>
<proteinExistence type="predicted"/>
<dbReference type="WBParaSite" id="PS1159_v2.g6876.t1">
    <property type="protein sequence ID" value="PS1159_v2.g6876.t1"/>
    <property type="gene ID" value="PS1159_v2.g6876"/>
</dbReference>
<organism evidence="1 2">
    <name type="scientific">Panagrolaimus sp. PS1159</name>
    <dbReference type="NCBI Taxonomy" id="55785"/>
    <lineage>
        <taxon>Eukaryota</taxon>
        <taxon>Metazoa</taxon>
        <taxon>Ecdysozoa</taxon>
        <taxon>Nematoda</taxon>
        <taxon>Chromadorea</taxon>
        <taxon>Rhabditida</taxon>
        <taxon>Tylenchina</taxon>
        <taxon>Panagrolaimomorpha</taxon>
        <taxon>Panagrolaimoidea</taxon>
        <taxon>Panagrolaimidae</taxon>
        <taxon>Panagrolaimus</taxon>
    </lineage>
</organism>
<evidence type="ECO:0000313" key="1">
    <source>
        <dbReference type="Proteomes" id="UP000887580"/>
    </source>
</evidence>
<reference evidence="2" key="1">
    <citation type="submission" date="2022-11" db="UniProtKB">
        <authorList>
            <consortium name="WormBaseParasite"/>
        </authorList>
    </citation>
    <scope>IDENTIFICATION</scope>
</reference>
<protein>
    <submittedName>
        <fullName evidence="2">Uncharacterized protein</fullName>
    </submittedName>
</protein>
<dbReference type="Proteomes" id="UP000887580">
    <property type="component" value="Unplaced"/>
</dbReference>